<evidence type="ECO:0000313" key="3">
    <source>
        <dbReference type="Proteomes" id="UP001596154"/>
    </source>
</evidence>
<keyword evidence="1" id="KW-0472">Membrane</keyword>
<keyword evidence="1" id="KW-1133">Transmembrane helix</keyword>
<protein>
    <submittedName>
        <fullName evidence="2">Uncharacterized protein</fullName>
    </submittedName>
</protein>
<sequence>MDTVGGRRRRRVWRWAVGVWATVVLVGGGLTLWLQDAAEPRRYGWEPAESDPDLRPEPLKYGDYATLCPSGGVADDGTFVACAVQTTR</sequence>
<name>A0ABW0URI5_9ACTN</name>
<gene>
    <name evidence="2" type="ORF">ACFPZJ_15365</name>
</gene>
<organism evidence="2 3">
    <name type="scientific">Streptomyces bullii</name>
    <dbReference type="NCBI Taxonomy" id="349910"/>
    <lineage>
        <taxon>Bacteria</taxon>
        <taxon>Bacillati</taxon>
        <taxon>Actinomycetota</taxon>
        <taxon>Actinomycetes</taxon>
        <taxon>Kitasatosporales</taxon>
        <taxon>Streptomycetaceae</taxon>
        <taxon>Streptomyces</taxon>
    </lineage>
</organism>
<comment type="caution">
    <text evidence="2">The sequence shown here is derived from an EMBL/GenBank/DDBJ whole genome shotgun (WGS) entry which is preliminary data.</text>
</comment>
<evidence type="ECO:0000256" key="1">
    <source>
        <dbReference type="SAM" id="Phobius"/>
    </source>
</evidence>
<reference evidence="3" key="1">
    <citation type="journal article" date="2019" name="Int. J. Syst. Evol. Microbiol.">
        <title>The Global Catalogue of Microorganisms (GCM) 10K type strain sequencing project: providing services to taxonomists for standard genome sequencing and annotation.</title>
        <authorList>
            <consortium name="The Broad Institute Genomics Platform"/>
            <consortium name="The Broad Institute Genome Sequencing Center for Infectious Disease"/>
            <person name="Wu L."/>
            <person name="Ma J."/>
        </authorList>
    </citation>
    <scope>NUCLEOTIDE SEQUENCE [LARGE SCALE GENOMIC DNA]</scope>
    <source>
        <strain evidence="3">CGMCC 4.7248</strain>
    </source>
</reference>
<dbReference type="RefSeq" id="WP_381021519.1">
    <property type="nucleotide sequence ID" value="NZ_JBHSNY010000005.1"/>
</dbReference>
<dbReference type="Proteomes" id="UP001596154">
    <property type="component" value="Unassembled WGS sequence"/>
</dbReference>
<keyword evidence="1" id="KW-0812">Transmembrane</keyword>
<proteinExistence type="predicted"/>
<evidence type="ECO:0000313" key="2">
    <source>
        <dbReference type="EMBL" id="MFC5635141.1"/>
    </source>
</evidence>
<keyword evidence="3" id="KW-1185">Reference proteome</keyword>
<dbReference type="EMBL" id="JBHSNY010000005">
    <property type="protein sequence ID" value="MFC5635141.1"/>
    <property type="molecule type" value="Genomic_DNA"/>
</dbReference>
<feature type="transmembrane region" description="Helical" evidence="1">
    <location>
        <begin position="12"/>
        <end position="34"/>
    </location>
</feature>
<accession>A0ABW0URI5</accession>